<evidence type="ECO:0000256" key="1">
    <source>
        <dbReference type="SAM" id="MobiDB-lite"/>
    </source>
</evidence>
<evidence type="ECO:0000256" key="2">
    <source>
        <dbReference type="SAM" id="SignalP"/>
    </source>
</evidence>
<evidence type="ECO:0000313" key="3">
    <source>
        <dbReference type="EMBL" id="QBE66676.1"/>
    </source>
</evidence>
<dbReference type="AlphaFoldDB" id="A0A4P6L4U1"/>
<keyword evidence="2" id="KW-0732">Signal</keyword>
<dbReference type="OrthoDB" id="9181795at2"/>
<feature type="region of interest" description="Disordered" evidence="1">
    <location>
        <begin position="42"/>
        <end position="82"/>
    </location>
</feature>
<gene>
    <name evidence="3" type="ORF">EWM63_29980</name>
</gene>
<feature type="signal peptide" evidence="2">
    <location>
        <begin position="1"/>
        <end position="26"/>
    </location>
</feature>
<accession>A0A4P6L4U1</accession>
<feature type="chain" id="PRO_5020651757" evidence="2">
    <location>
        <begin position="27"/>
        <end position="146"/>
    </location>
</feature>
<dbReference type="KEGG" id="plue:EWM63_29980"/>
<evidence type="ECO:0000313" key="4">
    <source>
        <dbReference type="Proteomes" id="UP000290637"/>
    </source>
</evidence>
<sequence length="146" mass="15836">MMPRPRMPRSLSILLGVLAAATVPHAVAQYMEPALGRLFTTPEERMSRERNREVAPAAPMQATTPPPTAPAVQAPPVAPPAPVRLTGVVRRSDGRATVWIDDTPRETTLRHYRPGSPLPIDTPAGRVLVKPGQSYDPNDGAIRDPR</sequence>
<feature type="region of interest" description="Disordered" evidence="1">
    <location>
        <begin position="108"/>
        <end position="146"/>
    </location>
</feature>
<name>A0A4P6L4U1_9BURK</name>
<organism evidence="3 4">
    <name type="scientific">Pseudoduganella lutea</name>
    <dbReference type="NCBI Taxonomy" id="321985"/>
    <lineage>
        <taxon>Bacteria</taxon>
        <taxon>Pseudomonadati</taxon>
        <taxon>Pseudomonadota</taxon>
        <taxon>Betaproteobacteria</taxon>
        <taxon>Burkholderiales</taxon>
        <taxon>Oxalobacteraceae</taxon>
        <taxon>Telluria group</taxon>
        <taxon>Pseudoduganella</taxon>
    </lineage>
</organism>
<dbReference type="RefSeq" id="WP_130189783.1">
    <property type="nucleotide sequence ID" value="NZ_CP035913.1"/>
</dbReference>
<proteinExistence type="predicted"/>
<dbReference type="Proteomes" id="UP000290637">
    <property type="component" value="Chromosome"/>
</dbReference>
<feature type="compositionally biased region" description="Basic and acidic residues" evidence="1">
    <location>
        <begin position="42"/>
        <end position="53"/>
    </location>
</feature>
<keyword evidence="4" id="KW-1185">Reference proteome</keyword>
<reference evidence="3 4" key="1">
    <citation type="submission" date="2019-02" db="EMBL/GenBank/DDBJ databases">
        <title>Draft Genome Sequences of Six Type Strains of the Genus Massilia.</title>
        <authorList>
            <person name="Miess H."/>
            <person name="Frediansyhah A."/>
            <person name="Gross H."/>
        </authorList>
    </citation>
    <scope>NUCLEOTIDE SEQUENCE [LARGE SCALE GENOMIC DNA]</scope>
    <source>
        <strain evidence="3 4">DSM 17473</strain>
    </source>
</reference>
<protein>
    <submittedName>
        <fullName evidence="3">Uncharacterized protein</fullName>
    </submittedName>
</protein>
<feature type="compositionally biased region" description="Low complexity" evidence="1">
    <location>
        <begin position="54"/>
        <end position="63"/>
    </location>
</feature>
<dbReference type="EMBL" id="CP035913">
    <property type="protein sequence ID" value="QBE66676.1"/>
    <property type="molecule type" value="Genomic_DNA"/>
</dbReference>